<feature type="chain" id="PRO_5027021244" evidence="1">
    <location>
        <begin position="27"/>
        <end position="115"/>
    </location>
</feature>
<protein>
    <submittedName>
        <fullName evidence="2">DUF2171 domain-containing protein</fullName>
    </submittedName>
</protein>
<evidence type="ECO:0000256" key="1">
    <source>
        <dbReference type="SAM" id="SignalP"/>
    </source>
</evidence>
<keyword evidence="1" id="KW-0732">Signal</keyword>
<dbReference type="EMBL" id="VZZK01000022">
    <property type="protein sequence ID" value="KAB1077277.1"/>
    <property type="molecule type" value="Genomic_DNA"/>
</dbReference>
<evidence type="ECO:0000313" key="2">
    <source>
        <dbReference type="EMBL" id="KAB1077277.1"/>
    </source>
</evidence>
<keyword evidence="3" id="KW-1185">Reference proteome</keyword>
<reference evidence="2 3" key="1">
    <citation type="submission" date="2019-09" db="EMBL/GenBank/DDBJ databases">
        <title>YIM 48816 draft genome.</title>
        <authorList>
            <person name="Jiang L."/>
        </authorList>
    </citation>
    <scope>NUCLEOTIDE SEQUENCE [LARGE SCALE GENOMIC DNA]</scope>
    <source>
        <strain evidence="2 3">YIM 48816</strain>
    </source>
</reference>
<feature type="signal peptide" evidence="1">
    <location>
        <begin position="1"/>
        <end position="26"/>
    </location>
</feature>
<accession>A0A6L3SWG8</accession>
<dbReference type="Proteomes" id="UP000474159">
    <property type="component" value="Unassembled WGS sequence"/>
</dbReference>
<dbReference type="Pfam" id="PF09939">
    <property type="entry name" value="DUF2171"/>
    <property type="match status" value="1"/>
</dbReference>
<proteinExistence type="predicted"/>
<dbReference type="RefSeq" id="WP_151001859.1">
    <property type="nucleotide sequence ID" value="NZ_BPQY01000030.1"/>
</dbReference>
<dbReference type="AlphaFoldDB" id="A0A6L3SWG8"/>
<dbReference type="OrthoDB" id="9803697at2"/>
<sequence length="115" mass="11972">MTRLPRLALAALTLTALTASGLPSRAQTTPDADAARIKEHMEVVGVDGRHVGTVDAVKGDTIALTKNDPAAQGQHHAIPVAWVGAVDGRVTLTKSADEAFSQWNPAGRPGGDRTK</sequence>
<organism evidence="2 3">
    <name type="scientific">Methylobacterium soli</name>
    <dbReference type="NCBI Taxonomy" id="553447"/>
    <lineage>
        <taxon>Bacteria</taxon>
        <taxon>Pseudomonadati</taxon>
        <taxon>Pseudomonadota</taxon>
        <taxon>Alphaproteobacteria</taxon>
        <taxon>Hyphomicrobiales</taxon>
        <taxon>Methylobacteriaceae</taxon>
        <taxon>Methylobacterium</taxon>
    </lineage>
</organism>
<name>A0A6L3SWG8_9HYPH</name>
<evidence type="ECO:0000313" key="3">
    <source>
        <dbReference type="Proteomes" id="UP000474159"/>
    </source>
</evidence>
<comment type="caution">
    <text evidence="2">The sequence shown here is derived from an EMBL/GenBank/DDBJ whole genome shotgun (WGS) entry which is preliminary data.</text>
</comment>
<dbReference type="InterPro" id="IPR018684">
    <property type="entry name" value="DUF2171"/>
</dbReference>
<gene>
    <name evidence="2" type="ORF">F6X53_19495</name>
</gene>